<protein>
    <submittedName>
        <fullName evidence="1">Type I-E CRISPR-associated protein Cse2/CasB</fullName>
    </submittedName>
</protein>
<reference evidence="1" key="1">
    <citation type="submission" date="2024-06" db="EMBL/GenBank/DDBJ databases">
        <authorList>
            <person name="Coelho C."/>
            <person name="Bento M."/>
            <person name="Garcia E."/>
            <person name="Camelo A."/>
            <person name="Brandao I."/>
            <person name="Espirito Santo C."/>
            <person name="Trovao J."/>
            <person name="Verissimo A."/>
            <person name="Costa J."/>
            <person name="Tiago I."/>
        </authorList>
    </citation>
    <scope>NUCLEOTIDE SEQUENCE</scope>
    <source>
        <strain evidence="1">KWT182</strain>
    </source>
</reference>
<accession>A0AAU7QEP5</accession>
<sequence length="162" mass="18918">MLSDPLALFHAWNELDNGARAQLRRVSEPDELKDIPAFYRLVQPFGWQEPKNQPALLRMVFCLSAGKDVIKHAEPNDNNPKGISLGKALAANEKISERRIYQLLRTDWPNDMVQLRRLIIHAEPTLYWPSLAEQLTWWNPRARRQLLEDFVLSLPKKRKSIR</sequence>
<organism evidence="1">
    <name type="scientific">Acerihabitans sp. KWT182</name>
    <dbReference type="NCBI Taxonomy" id="3157919"/>
    <lineage>
        <taxon>Bacteria</taxon>
        <taxon>Pseudomonadati</taxon>
        <taxon>Pseudomonadota</taxon>
        <taxon>Gammaproteobacteria</taxon>
        <taxon>Enterobacterales</taxon>
        <taxon>Pectobacteriaceae</taxon>
        <taxon>Acerihabitans</taxon>
    </lineage>
</organism>
<dbReference type="InterPro" id="IPR013382">
    <property type="entry name" value="CRISPR-assoc_prot_Cse2"/>
</dbReference>
<dbReference type="EMBL" id="CP157947">
    <property type="protein sequence ID" value="XBS71398.1"/>
    <property type="molecule type" value="Genomic_DNA"/>
</dbReference>
<dbReference type="InterPro" id="IPR038287">
    <property type="entry name" value="Cse2_sf"/>
</dbReference>
<evidence type="ECO:0000313" key="1">
    <source>
        <dbReference type="EMBL" id="XBS71398.1"/>
    </source>
</evidence>
<gene>
    <name evidence="1" type="primary">casB</name>
    <name evidence="1" type="synonym">cse2</name>
    <name evidence="1" type="ORF">ABK905_10935</name>
</gene>
<dbReference type="Gene3D" id="1.10.520.40">
    <property type="entry name" value="CRISPR-associated protein Cse2"/>
    <property type="match status" value="1"/>
</dbReference>
<dbReference type="NCBIfam" id="TIGR02548">
    <property type="entry name" value="casB_cse2"/>
    <property type="match status" value="1"/>
</dbReference>
<name>A0AAU7QEP5_9GAMM</name>
<dbReference type="Pfam" id="PF09485">
    <property type="entry name" value="CRISPR_Cse2"/>
    <property type="match status" value="1"/>
</dbReference>
<dbReference type="CDD" id="cd09670">
    <property type="entry name" value="Cse2_I-E"/>
    <property type="match status" value="1"/>
</dbReference>
<proteinExistence type="predicted"/>
<dbReference type="AlphaFoldDB" id="A0AAU7QEP5"/>